<dbReference type="InterPro" id="IPR023168">
    <property type="entry name" value="GatB_Yqey_C_2"/>
</dbReference>
<dbReference type="Gene3D" id="1.10.10.410">
    <property type="match status" value="1"/>
</dbReference>
<reference evidence="13 14" key="1">
    <citation type="submission" date="2018-03" db="EMBL/GenBank/DDBJ databases">
        <title>Phenotypic and genomic properties of Cyclonatronum proteinivorum gen. nov., sp. nov., a haloalkaliphilic bacteroidete from soda lakes possessing Na+-translocating rhodopsin.</title>
        <authorList>
            <person name="Toshchakov S.V."/>
            <person name="Korzhenkov A."/>
            <person name="Samarov N.I."/>
            <person name="Kublanov I.V."/>
            <person name="Muntyan M.S."/>
            <person name="Sorokin D.Y."/>
        </authorList>
    </citation>
    <scope>NUCLEOTIDE SEQUENCE [LARGE SCALE GENOMIC DNA]</scope>
    <source>
        <strain evidence="13 14">Omega</strain>
    </source>
</reference>
<keyword evidence="4 11" id="KW-0436">Ligase</keyword>
<evidence type="ECO:0000256" key="9">
    <source>
        <dbReference type="ARBA" id="ARBA00047380"/>
    </source>
</evidence>
<dbReference type="Proteomes" id="UP000254808">
    <property type="component" value="Chromosome"/>
</dbReference>
<comment type="subunit">
    <text evidence="2 11">Heterotrimer of A, B and C subunits.</text>
</comment>
<comment type="function">
    <text evidence="8 11">Allows the formation of correctly charged Asn-tRNA(Asn) or Gln-tRNA(Gln) through the transamidation of misacylated Asp-tRNA(Asn) or Glu-tRNA(Gln) in organisms which lack either or both of asparaginyl-tRNA or glutaminyl-tRNA synthetases. The reaction takes place in the presence of glutamine and ATP through an activated phospho-Asp-tRNA(Asn) or phospho-Glu-tRNA(Gln).</text>
</comment>
<dbReference type="KEGG" id="cprv:CYPRO_2112"/>
<evidence type="ECO:0000259" key="12">
    <source>
        <dbReference type="SMART" id="SM00845"/>
    </source>
</evidence>
<dbReference type="GO" id="GO:0050566">
    <property type="term" value="F:asparaginyl-tRNA synthase (glutamine-hydrolyzing) activity"/>
    <property type="evidence" value="ECO:0007669"/>
    <property type="project" value="RHEA"/>
</dbReference>
<dbReference type="Pfam" id="PF02934">
    <property type="entry name" value="GatB_N"/>
    <property type="match status" value="1"/>
</dbReference>
<keyword evidence="13" id="KW-0808">Transferase</keyword>
<evidence type="ECO:0000256" key="6">
    <source>
        <dbReference type="ARBA" id="ARBA00022840"/>
    </source>
</evidence>
<dbReference type="GO" id="GO:0005524">
    <property type="term" value="F:ATP binding"/>
    <property type="evidence" value="ECO:0007669"/>
    <property type="project" value="UniProtKB-KW"/>
</dbReference>
<dbReference type="HAMAP" id="MF_00121">
    <property type="entry name" value="GatB"/>
    <property type="match status" value="1"/>
</dbReference>
<dbReference type="NCBIfam" id="TIGR00133">
    <property type="entry name" value="gatB"/>
    <property type="match status" value="1"/>
</dbReference>
<evidence type="ECO:0000313" key="13">
    <source>
        <dbReference type="EMBL" id="AXJ01361.1"/>
    </source>
</evidence>
<evidence type="ECO:0000256" key="8">
    <source>
        <dbReference type="ARBA" id="ARBA00024799"/>
    </source>
</evidence>
<accession>A0A345ULK9</accession>
<dbReference type="AlphaFoldDB" id="A0A345ULK9"/>
<keyword evidence="14" id="KW-1185">Reference proteome</keyword>
<organism evidence="13 14">
    <name type="scientific">Cyclonatronum proteinivorum</name>
    <dbReference type="NCBI Taxonomy" id="1457365"/>
    <lineage>
        <taxon>Bacteria</taxon>
        <taxon>Pseudomonadati</taxon>
        <taxon>Balneolota</taxon>
        <taxon>Balneolia</taxon>
        <taxon>Balneolales</taxon>
        <taxon>Cyclonatronaceae</taxon>
        <taxon>Cyclonatronum</taxon>
    </lineage>
</organism>
<dbReference type="InterPro" id="IPR017958">
    <property type="entry name" value="Gln-tRNA_amidoTrfase_suB_CS"/>
</dbReference>
<dbReference type="OrthoDB" id="9804078at2"/>
<evidence type="ECO:0000256" key="3">
    <source>
        <dbReference type="ARBA" id="ARBA00016923"/>
    </source>
</evidence>
<keyword evidence="6 11" id="KW-0067">ATP-binding</keyword>
<proteinExistence type="inferred from homology"/>
<dbReference type="InterPro" id="IPR018027">
    <property type="entry name" value="Asn/Gln_amidotransferase"/>
</dbReference>
<dbReference type="FunFam" id="1.10.150.380:FF:000001">
    <property type="entry name" value="Aspartyl/glutamyl-tRNA(Asn/Gln) amidotransferase subunit B"/>
    <property type="match status" value="1"/>
</dbReference>
<dbReference type="NCBIfam" id="NF004014">
    <property type="entry name" value="PRK05477.1-4"/>
    <property type="match status" value="1"/>
</dbReference>
<dbReference type="Pfam" id="PF02637">
    <property type="entry name" value="GatB_Yqey"/>
    <property type="match status" value="1"/>
</dbReference>
<dbReference type="EC" id="6.3.5.-" evidence="11"/>
<dbReference type="EMBL" id="CP027806">
    <property type="protein sequence ID" value="AXJ01361.1"/>
    <property type="molecule type" value="Genomic_DNA"/>
</dbReference>
<feature type="domain" description="Asn/Gln amidotransferase" evidence="12">
    <location>
        <begin position="336"/>
        <end position="483"/>
    </location>
</feature>
<dbReference type="GO" id="GO:0006412">
    <property type="term" value="P:translation"/>
    <property type="evidence" value="ECO:0007669"/>
    <property type="project" value="UniProtKB-UniRule"/>
</dbReference>
<evidence type="ECO:0000256" key="4">
    <source>
        <dbReference type="ARBA" id="ARBA00022598"/>
    </source>
</evidence>
<dbReference type="GO" id="GO:0050567">
    <property type="term" value="F:glutaminyl-tRNA synthase (glutamine-hydrolyzing) activity"/>
    <property type="evidence" value="ECO:0007669"/>
    <property type="project" value="UniProtKB-UniRule"/>
</dbReference>
<dbReference type="InterPro" id="IPR042114">
    <property type="entry name" value="GatB_C_1"/>
</dbReference>
<protein>
    <recommendedName>
        <fullName evidence="3 11">Aspartyl/glutamyl-tRNA(Asn/Gln) amidotransferase subunit B</fullName>
        <shortName evidence="11">Asp/Glu-ADT subunit B</shortName>
        <ecNumber evidence="11">6.3.5.-</ecNumber>
    </recommendedName>
</protein>
<dbReference type="InterPro" id="IPR017959">
    <property type="entry name" value="Asn/Gln-tRNA_amidoTrfase_suB/E"/>
</dbReference>
<dbReference type="GO" id="GO:0016740">
    <property type="term" value="F:transferase activity"/>
    <property type="evidence" value="ECO:0007669"/>
    <property type="project" value="UniProtKB-KW"/>
</dbReference>
<gene>
    <name evidence="11" type="primary">gatB</name>
    <name evidence="13" type="ORF">CYPRO_2112</name>
</gene>
<comment type="catalytic activity">
    <reaction evidence="9 11">
        <text>L-aspartyl-tRNA(Asn) + L-glutamine + ATP + H2O = L-asparaginyl-tRNA(Asn) + L-glutamate + ADP + phosphate + 2 H(+)</text>
        <dbReference type="Rhea" id="RHEA:14513"/>
        <dbReference type="Rhea" id="RHEA-COMP:9674"/>
        <dbReference type="Rhea" id="RHEA-COMP:9677"/>
        <dbReference type="ChEBI" id="CHEBI:15377"/>
        <dbReference type="ChEBI" id="CHEBI:15378"/>
        <dbReference type="ChEBI" id="CHEBI:29985"/>
        <dbReference type="ChEBI" id="CHEBI:30616"/>
        <dbReference type="ChEBI" id="CHEBI:43474"/>
        <dbReference type="ChEBI" id="CHEBI:58359"/>
        <dbReference type="ChEBI" id="CHEBI:78515"/>
        <dbReference type="ChEBI" id="CHEBI:78516"/>
        <dbReference type="ChEBI" id="CHEBI:456216"/>
    </reaction>
</comment>
<name>A0A345ULK9_9BACT</name>
<dbReference type="InterPro" id="IPR014746">
    <property type="entry name" value="Gln_synth/guanido_kin_cat_dom"/>
</dbReference>
<keyword evidence="7 11" id="KW-0648">Protein biosynthesis</keyword>
<evidence type="ECO:0000256" key="1">
    <source>
        <dbReference type="ARBA" id="ARBA00005306"/>
    </source>
</evidence>
<evidence type="ECO:0000256" key="11">
    <source>
        <dbReference type="HAMAP-Rule" id="MF_00121"/>
    </source>
</evidence>
<dbReference type="SUPFAM" id="SSF55931">
    <property type="entry name" value="Glutamine synthetase/guanido kinase"/>
    <property type="match status" value="1"/>
</dbReference>
<dbReference type="SUPFAM" id="SSF89095">
    <property type="entry name" value="GatB/YqeY motif"/>
    <property type="match status" value="1"/>
</dbReference>
<dbReference type="InterPro" id="IPR004413">
    <property type="entry name" value="GatB"/>
</dbReference>
<dbReference type="SMART" id="SM00845">
    <property type="entry name" value="GatB_Yqey"/>
    <property type="match status" value="1"/>
</dbReference>
<evidence type="ECO:0000256" key="10">
    <source>
        <dbReference type="ARBA" id="ARBA00047913"/>
    </source>
</evidence>
<comment type="catalytic activity">
    <reaction evidence="10 11">
        <text>L-glutamyl-tRNA(Gln) + L-glutamine + ATP + H2O = L-glutaminyl-tRNA(Gln) + L-glutamate + ADP + phosphate + H(+)</text>
        <dbReference type="Rhea" id="RHEA:17521"/>
        <dbReference type="Rhea" id="RHEA-COMP:9681"/>
        <dbReference type="Rhea" id="RHEA-COMP:9684"/>
        <dbReference type="ChEBI" id="CHEBI:15377"/>
        <dbReference type="ChEBI" id="CHEBI:15378"/>
        <dbReference type="ChEBI" id="CHEBI:29985"/>
        <dbReference type="ChEBI" id="CHEBI:30616"/>
        <dbReference type="ChEBI" id="CHEBI:43474"/>
        <dbReference type="ChEBI" id="CHEBI:58359"/>
        <dbReference type="ChEBI" id="CHEBI:78520"/>
        <dbReference type="ChEBI" id="CHEBI:78521"/>
        <dbReference type="ChEBI" id="CHEBI:456216"/>
    </reaction>
</comment>
<dbReference type="FunFam" id="1.10.10.410:FF:000001">
    <property type="entry name" value="Aspartyl/glutamyl-tRNA(Asn/Gln) amidotransferase subunit B"/>
    <property type="match status" value="1"/>
</dbReference>
<evidence type="ECO:0000256" key="5">
    <source>
        <dbReference type="ARBA" id="ARBA00022741"/>
    </source>
</evidence>
<dbReference type="Gene3D" id="1.10.150.380">
    <property type="entry name" value="GatB domain, N-terminal subdomain"/>
    <property type="match status" value="1"/>
</dbReference>
<dbReference type="NCBIfam" id="NF004012">
    <property type="entry name" value="PRK05477.1-2"/>
    <property type="match status" value="1"/>
</dbReference>
<sequence>MTATLPQDTEFETVIGLEVHAQLLTQSKAFAPVKAGFGSEPNTNISPLCLGHPGTLPVLNENLVRFIVKMGLATSCTIAPKSIFARKNYFYPDLPKGYQISQYENPICQNGWIEIEDEAGNTRKIGITRIHMEEDAGKSIHDQDPHNTLVDLNRAGTPLMEIVSEPEIYSPAEAWAYLTQIRQIVRYLGICDGNMEEGSLRCDANVSIRPKGQRAFGTRTEIKNLNSFRNVERAIAYEVERQKQLVLSGGEVVQQTLLWDPNRMETRQLRSKEEAHDYRYFPDPDLPPVVVSDAMREEIRAELPELPRQKSQRFMQEMELPAYDARLLTEERAFADFFEAVCEAGAKPKLAANLLLSEVKRVLNEQNLDIAAFPVDAARLAGLLQLRADNKINSSALQTIFNEMLSKSGDAEEIAKTLNLIQVSDNSFLEPVVDEVIRKNPEEAERYRAGAKKLMGFFVGAVMKQTKGKANPQLVTQLVREKLGA</sequence>
<evidence type="ECO:0000313" key="14">
    <source>
        <dbReference type="Proteomes" id="UP000254808"/>
    </source>
</evidence>
<dbReference type="PROSITE" id="PS01234">
    <property type="entry name" value="GATB"/>
    <property type="match status" value="1"/>
</dbReference>
<dbReference type="PANTHER" id="PTHR11659:SF0">
    <property type="entry name" value="GLUTAMYL-TRNA(GLN) AMIDOTRANSFERASE SUBUNIT B, MITOCHONDRIAL"/>
    <property type="match status" value="1"/>
</dbReference>
<evidence type="ECO:0000256" key="2">
    <source>
        <dbReference type="ARBA" id="ARBA00011123"/>
    </source>
</evidence>
<dbReference type="InterPro" id="IPR003789">
    <property type="entry name" value="Asn/Gln_tRNA_amidoTrase-B-like"/>
</dbReference>
<dbReference type="GO" id="GO:0070681">
    <property type="term" value="P:glutaminyl-tRNAGln biosynthesis via transamidation"/>
    <property type="evidence" value="ECO:0007669"/>
    <property type="project" value="TreeGrafter"/>
</dbReference>
<dbReference type="InterPro" id="IPR006075">
    <property type="entry name" value="Asn/Gln-tRNA_Trfase_suB/E_cat"/>
</dbReference>
<dbReference type="PANTHER" id="PTHR11659">
    <property type="entry name" value="GLUTAMYL-TRNA GLN AMIDOTRANSFERASE SUBUNIT B MITOCHONDRIAL AND PROKARYOTIC PET112-RELATED"/>
    <property type="match status" value="1"/>
</dbReference>
<comment type="similarity">
    <text evidence="1 11">Belongs to the GatB/GatE family. GatB subfamily.</text>
</comment>
<dbReference type="RefSeq" id="WP_114984558.1">
    <property type="nucleotide sequence ID" value="NZ_CP027806.1"/>
</dbReference>
<keyword evidence="5 11" id="KW-0547">Nucleotide-binding</keyword>
<evidence type="ECO:0000256" key="7">
    <source>
        <dbReference type="ARBA" id="ARBA00022917"/>
    </source>
</evidence>